<dbReference type="InterPro" id="IPR002328">
    <property type="entry name" value="ADH_Zn_CS"/>
</dbReference>
<evidence type="ECO:0000313" key="10">
    <source>
        <dbReference type="Proteomes" id="UP000480185"/>
    </source>
</evidence>
<dbReference type="PROSITE" id="PS00059">
    <property type="entry name" value="ADH_ZINC"/>
    <property type="match status" value="1"/>
</dbReference>
<sequence>MKAALFDQINSMKIINKENPEINDNDVLIKIITTGICGSEIHAYNGAHPFRKPPSILGHELVGKIEEVGENVQGFHPGDYVTVEPHYGCKQCVHCQNGDYHLCDNKTVLGTEKWEGAFAEYLTAPASTVYKIPGDIPYHVGVLTEPLAVGVHAVKLGQIKKGDKIAVLGAGPIGLLVAVAAKHAGAEVICITDAIDHNLETSKQLGATDTLNVKEVSIVDYIDETYGKVDQVYVTVGLQSTMNDALQIVKKKGKIISIAIFEEDIKVDFNHVFISEIQILGSSMYVKEDFEQAIDIISERGDQLEILTKHTFPLQDIELAMDAAATKKDGAIKVLVDL</sequence>
<dbReference type="AlphaFoldDB" id="A0A6G1X1X5"/>
<dbReference type="InterPro" id="IPR036291">
    <property type="entry name" value="NAD(P)-bd_dom_sf"/>
</dbReference>
<organism evidence="9 10">
    <name type="scientific">Salinibacillus xinjiangensis</name>
    <dbReference type="NCBI Taxonomy" id="1229268"/>
    <lineage>
        <taxon>Bacteria</taxon>
        <taxon>Bacillati</taxon>
        <taxon>Bacillota</taxon>
        <taxon>Bacilli</taxon>
        <taxon>Bacillales</taxon>
        <taxon>Bacillaceae</taxon>
        <taxon>Salinibacillus</taxon>
    </lineage>
</organism>
<evidence type="ECO:0000256" key="3">
    <source>
        <dbReference type="ARBA" id="ARBA00022723"/>
    </source>
</evidence>
<gene>
    <name evidence="9" type="ORF">GH754_01420</name>
</gene>
<evidence type="ECO:0000256" key="4">
    <source>
        <dbReference type="ARBA" id="ARBA00022833"/>
    </source>
</evidence>
<keyword evidence="4 6" id="KW-0862">Zinc</keyword>
<dbReference type="InterPro" id="IPR011032">
    <property type="entry name" value="GroES-like_sf"/>
</dbReference>
<dbReference type="InterPro" id="IPR013154">
    <property type="entry name" value="ADH-like_N"/>
</dbReference>
<dbReference type="OrthoDB" id="9770238at2"/>
<feature type="domain" description="Alcohol dehydrogenase-like C-terminal" evidence="7">
    <location>
        <begin position="172"/>
        <end position="298"/>
    </location>
</feature>
<keyword evidence="3 6" id="KW-0479">Metal-binding</keyword>
<dbReference type="SUPFAM" id="SSF51735">
    <property type="entry name" value="NAD(P)-binding Rossmann-fold domains"/>
    <property type="match status" value="1"/>
</dbReference>
<comment type="cofactor">
    <cofactor evidence="1 6">
        <name>Zn(2+)</name>
        <dbReference type="ChEBI" id="CHEBI:29105"/>
    </cofactor>
</comment>
<keyword evidence="10" id="KW-1185">Reference proteome</keyword>
<dbReference type="Pfam" id="PF08240">
    <property type="entry name" value="ADH_N"/>
    <property type="match status" value="1"/>
</dbReference>
<dbReference type="Proteomes" id="UP000480185">
    <property type="component" value="Unassembled WGS sequence"/>
</dbReference>
<keyword evidence="5" id="KW-0560">Oxidoreductase</keyword>
<comment type="similarity">
    <text evidence="2 6">Belongs to the zinc-containing alcohol dehydrogenase family.</text>
</comment>
<comment type="caution">
    <text evidence="9">The sequence shown here is derived from an EMBL/GenBank/DDBJ whole genome shotgun (WGS) entry which is preliminary data.</text>
</comment>
<dbReference type="GO" id="GO:0016491">
    <property type="term" value="F:oxidoreductase activity"/>
    <property type="evidence" value="ECO:0007669"/>
    <property type="project" value="UniProtKB-KW"/>
</dbReference>
<dbReference type="InterPro" id="IPR013149">
    <property type="entry name" value="ADH-like_C"/>
</dbReference>
<dbReference type="SUPFAM" id="SSF50129">
    <property type="entry name" value="GroES-like"/>
    <property type="match status" value="1"/>
</dbReference>
<name>A0A6G1X1X5_9BACI</name>
<proteinExistence type="inferred from homology"/>
<dbReference type="PANTHER" id="PTHR43161">
    <property type="entry name" value="SORBITOL DEHYDROGENASE"/>
    <property type="match status" value="1"/>
</dbReference>
<evidence type="ECO:0000313" key="9">
    <source>
        <dbReference type="EMBL" id="MRG84983.1"/>
    </source>
</evidence>
<dbReference type="EMBL" id="WJNH01000001">
    <property type="protein sequence ID" value="MRG84983.1"/>
    <property type="molecule type" value="Genomic_DNA"/>
</dbReference>
<dbReference type="PANTHER" id="PTHR43161:SF9">
    <property type="entry name" value="SORBITOL DEHYDROGENASE"/>
    <property type="match status" value="1"/>
</dbReference>
<evidence type="ECO:0000256" key="6">
    <source>
        <dbReference type="RuleBase" id="RU361277"/>
    </source>
</evidence>
<evidence type="ECO:0000259" key="7">
    <source>
        <dbReference type="Pfam" id="PF00107"/>
    </source>
</evidence>
<dbReference type="Gene3D" id="3.90.180.10">
    <property type="entry name" value="Medium-chain alcohol dehydrogenases, catalytic domain"/>
    <property type="match status" value="1"/>
</dbReference>
<dbReference type="RefSeq" id="WP_153726945.1">
    <property type="nucleotide sequence ID" value="NZ_WJNH01000001.1"/>
</dbReference>
<evidence type="ECO:0000256" key="1">
    <source>
        <dbReference type="ARBA" id="ARBA00001947"/>
    </source>
</evidence>
<feature type="domain" description="Alcohol dehydrogenase-like N-terminal" evidence="8">
    <location>
        <begin position="24"/>
        <end position="133"/>
    </location>
</feature>
<accession>A0A6G1X1X5</accession>
<evidence type="ECO:0000256" key="5">
    <source>
        <dbReference type="ARBA" id="ARBA00023002"/>
    </source>
</evidence>
<protein>
    <submittedName>
        <fullName evidence="9">Alcohol dehydrogenase catalytic domain-containing protein</fullName>
    </submittedName>
</protein>
<evidence type="ECO:0000259" key="8">
    <source>
        <dbReference type="Pfam" id="PF08240"/>
    </source>
</evidence>
<dbReference type="Gene3D" id="3.40.50.720">
    <property type="entry name" value="NAD(P)-binding Rossmann-like Domain"/>
    <property type="match status" value="1"/>
</dbReference>
<reference evidence="9 10" key="1">
    <citation type="submission" date="2019-11" db="EMBL/GenBank/DDBJ databases">
        <authorList>
            <person name="Li J."/>
        </authorList>
    </citation>
    <scope>NUCLEOTIDE SEQUENCE [LARGE SCALE GENOMIC DNA]</scope>
    <source>
        <strain evidence="9 10">J4</strain>
    </source>
</reference>
<evidence type="ECO:0000256" key="2">
    <source>
        <dbReference type="ARBA" id="ARBA00008072"/>
    </source>
</evidence>
<dbReference type="Pfam" id="PF00107">
    <property type="entry name" value="ADH_zinc_N"/>
    <property type="match status" value="1"/>
</dbReference>
<dbReference type="GO" id="GO:0008270">
    <property type="term" value="F:zinc ion binding"/>
    <property type="evidence" value="ECO:0007669"/>
    <property type="project" value="InterPro"/>
</dbReference>